<protein>
    <recommendedName>
        <fullName evidence="2">Acyltransferase 3 domain-containing protein</fullName>
    </recommendedName>
</protein>
<dbReference type="AlphaFoldDB" id="A0A3B0X4G9"/>
<keyword evidence="1" id="KW-1133">Transmembrane helix</keyword>
<evidence type="ECO:0000259" key="2">
    <source>
        <dbReference type="Pfam" id="PF01757"/>
    </source>
</evidence>
<accession>A0A3B0X4G9</accession>
<feature type="transmembrane region" description="Helical" evidence="1">
    <location>
        <begin position="70"/>
        <end position="91"/>
    </location>
</feature>
<feature type="transmembrane region" description="Helical" evidence="1">
    <location>
        <begin position="128"/>
        <end position="145"/>
    </location>
</feature>
<gene>
    <name evidence="3" type="ORF">MNBD_GAMMA05-1471</name>
</gene>
<name>A0A3B0X4G9_9ZZZZ</name>
<dbReference type="InterPro" id="IPR052734">
    <property type="entry name" value="Nod_factor_acetyltransferase"/>
</dbReference>
<evidence type="ECO:0000256" key="1">
    <source>
        <dbReference type="SAM" id="Phobius"/>
    </source>
</evidence>
<keyword evidence="1" id="KW-0472">Membrane</keyword>
<reference evidence="3" key="1">
    <citation type="submission" date="2018-06" db="EMBL/GenBank/DDBJ databases">
        <authorList>
            <person name="Zhirakovskaya E."/>
        </authorList>
    </citation>
    <scope>NUCLEOTIDE SEQUENCE</scope>
</reference>
<organism evidence="3">
    <name type="scientific">hydrothermal vent metagenome</name>
    <dbReference type="NCBI Taxonomy" id="652676"/>
    <lineage>
        <taxon>unclassified sequences</taxon>
        <taxon>metagenomes</taxon>
        <taxon>ecological metagenomes</taxon>
    </lineage>
</organism>
<dbReference type="InterPro" id="IPR002656">
    <property type="entry name" value="Acyl_transf_3_dom"/>
</dbReference>
<feature type="transmembrane region" description="Helical" evidence="1">
    <location>
        <begin position="291"/>
        <end position="309"/>
    </location>
</feature>
<dbReference type="EMBL" id="UOFE01000020">
    <property type="protein sequence ID" value="VAW51596.1"/>
    <property type="molecule type" value="Genomic_DNA"/>
</dbReference>
<proteinExistence type="predicted"/>
<dbReference type="GO" id="GO:0016747">
    <property type="term" value="F:acyltransferase activity, transferring groups other than amino-acyl groups"/>
    <property type="evidence" value="ECO:0007669"/>
    <property type="project" value="InterPro"/>
</dbReference>
<feature type="transmembrane region" description="Helical" evidence="1">
    <location>
        <begin position="266"/>
        <end position="285"/>
    </location>
</feature>
<feature type="domain" description="Acyltransferase 3" evidence="2">
    <location>
        <begin position="5"/>
        <end position="309"/>
    </location>
</feature>
<dbReference type="Pfam" id="PF01757">
    <property type="entry name" value="Acyl_transf_3"/>
    <property type="match status" value="1"/>
</dbReference>
<evidence type="ECO:0000313" key="3">
    <source>
        <dbReference type="EMBL" id="VAW51596.1"/>
    </source>
</evidence>
<keyword evidence="1" id="KW-0812">Transmembrane</keyword>
<sequence>MIERNYRLDNVKYLLILFVVFGHLVEPLINQSAVFKVLWASIYSFHMPAFALISGVLSKPELSSSDIGKSIRTILIPFIAFTVLYEAYNLIESGHISGYSKKLQPYWILWFLYSLFIWRLMLPVLLKFRFPILLTVLVAVASGYFNSINYFLGVSRTLYFLPFFLIGYKLAPKILMPVSLTLPFKSILLAILIGNVLLFIVFNDASHEWMYGSYSFKRLGVHGWSAGGIRLALMTTSVLTILSILFLMPDKKIWCSERGRHSMHVYAWHGFLIKLFLTFGVITFIGKSSLIMALFILFVMSFIITYLLSSNFVSDVTQRYVLEPFQKFFIYKV</sequence>
<feature type="transmembrane region" description="Helical" evidence="1">
    <location>
        <begin position="103"/>
        <end position="121"/>
    </location>
</feature>
<feature type="transmembrane region" description="Helical" evidence="1">
    <location>
        <begin position="37"/>
        <end position="58"/>
    </location>
</feature>
<feature type="transmembrane region" description="Helical" evidence="1">
    <location>
        <begin position="222"/>
        <end position="246"/>
    </location>
</feature>
<dbReference type="PANTHER" id="PTHR37312:SF1">
    <property type="entry name" value="MEMBRANE-BOUND ACYLTRANSFERASE YKRP-RELATED"/>
    <property type="match status" value="1"/>
</dbReference>
<feature type="transmembrane region" description="Helical" evidence="1">
    <location>
        <begin position="151"/>
        <end position="170"/>
    </location>
</feature>
<feature type="transmembrane region" description="Helical" evidence="1">
    <location>
        <begin position="182"/>
        <end position="202"/>
    </location>
</feature>
<dbReference type="PANTHER" id="PTHR37312">
    <property type="entry name" value="MEMBRANE-BOUND ACYLTRANSFERASE YKRP-RELATED"/>
    <property type="match status" value="1"/>
</dbReference>